<feature type="chain" id="PRO_5038539624" evidence="1">
    <location>
        <begin position="29"/>
        <end position="923"/>
    </location>
</feature>
<dbReference type="SUPFAM" id="SSF51445">
    <property type="entry name" value="(Trans)glycosidases"/>
    <property type="match status" value="1"/>
</dbReference>
<dbReference type="InterPro" id="IPR003790">
    <property type="entry name" value="GHL10"/>
</dbReference>
<comment type="caution">
    <text evidence="3">The sequence shown here is derived from an EMBL/GenBank/DDBJ whole genome shotgun (WGS) entry which is preliminary data.</text>
</comment>
<evidence type="ECO:0000259" key="2">
    <source>
        <dbReference type="SMART" id="SM00646"/>
    </source>
</evidence>
<dbReference type="GO" id="GO:0008745">
    <property type="term" value="F:N-acetylmuramoyl-L-alanine amidase activity"/>
    <property type="evidence" value="ECO:0007669"/>
    <property type="project" value="UniProtKB-EC"/>
</dbReference>
<reference evidence="3" key="2">
    <citation type="submission" date="2021-04" db="EMBL/GenBank/DDBJ databases">
        <authorList>
            <person name="Gilroy R."/>
        </authorList>
    </citation>
    <scope>NUCLEOTIDE SEQUENCE</scope>
    <source>
        <strain evidence="3">CHK188-5543</strain>
    </source>
</reference>
<keyword evidence="1" id="KW-0732">Signal</keyword>
<dbReference type="Gene3D" id="3.20.20.80">
    <property type="entry name" value="Glycosidases"/>
    <property type="match status" value="1"/>
</dbReference>
<dbReference type="EMBL" id="DXES01000042">
    <property type="protein sequence ID" value="HIX65029.1"/>
    <property type="molecule type" value="Genomic_DNA"/>
</dbReference>
<protein>
    <submittedName>
        <fullName evidence="3">N-acetylmuramoyl-L-alanine amidase</fullName>
        <ecNumber evidence="3">3.5.1.28</ecNumber>
    </submittedName>
</protein>
<dbReference type="InterPro" id="IPR002508">
    <property type="entry name" value="MurNAc-LAA_cat"/>
</dbReference>
<dbReference type="EC" id="3.5.1.28" evidence="3"/>
<dbReference type="Gene3D" id="3.40.630.40">
    <property type="entry name" value="Zn-dependent exopeptidases"/>
    <property type="match status" value="1"/>
</dbReference>
<accession>A0A9D1WQ49</accession>
<reference evidence="3" key="1">
    <citation type="journal article" date="2021" name="PeerJ">
        <title>Extensive microbial diversity within the chicken gut microbiome revealed by metagenomics and culture.</title>
        <authorList>
            <person name="Gilroy R."/>
            <person name="Ravi A."/>
            <person name="Getino M."/>
            <person name="Pursley I."/>
            <person name="Horton D.L."/>
            <person name="Alikhan N.F."/>
            <person name="Baker D."/>
            <person name="Gharbi K."/>
            <person name="Hall N."/>
            <person name="Watson M."/>
            <person name="Adriaenssens E.M."/>
            <person name="Foster-Nyarko E."/>
            <person name="Jarju S."/>
            <person name="Secka A."/>
            <person name="Antonio M."/>
            <person name="Oren A."/>
            <person name="Chaudhuri R.R."/>
            <person name="La Ragione R."/>
            <person name="Hildebrand F."/>
            <person name="Pallen M.J."/>
        </authorList>
    </citation>
    <scope>NUCLEOTIDE SEQUENCE</scope>
    <source>
        <strain evidence="3">CHK188-5543</strain>
    </source>
</reference>
<dbReference type="Pfam" id="PF02638">
    <property type="entry name" value="GHL10"/>
    <property type="match status" value="1"/>
</dbReference>
<evidence type="ECO:0000313" key="4">
    <source>
        <dbReference type="Proteomes" id="UP000886800"/>
    </source>
</evidence>
<dbReference type="Pfam" id="PF01520">
    <property type="entry name" value="Amidase_3"/>
    <property type="match status" value="1"/>
</dbReference>
<dbReference type="GO" id="GO:0009253">
    <property type="term" value="P:peptidoglycan catabolic process"/>
    <property type="evidence" value="ECO:0007669"/>
    <property type="project" value="InterPro"/>
</dbReference>
<dbReference type="SMART" id="SM00646">
    <property type="entry name" value="Ami_3"/>
    <property type="match status" value="1"/>
</dbReference>
<dbReference type="CDD" id="cd02696">
    <property type="entry name" value="MurNAc-LAA"/>
    <property type="match status" value="1"/>
</dbReference>
<keyword evidence="3" id="KW-0378">Hydrolase</keyword>
<dbReference type="Proteomes" id="UP000886800">
    <property type="component" value="Unassembled WGS sequence"/>
</dbReference>
<dbReference type="InterPro" id="IPR017853">
    <property type="entry name" value="GH"/>
</dbReference>
<feature type="signal peptide" evidence="1">
    <location>
        <begin position="1"/>
        <end position="28"/>
    </location>
</feature>
<dbReference type="InterPro" id="IPR050695">
    <property type="entry name" value="N-acetylmuramoyl_amidase_3"/>
</dbReference>
<evidence type="ECO:0000313" key="3">
    <source>
        <dbReference type="EMBL" id="HIX65029.1"/>
    </source>
</evidence>
<dbReference type="SUPFAM" id="SSF53187">
    <property type="entry name" value="Zn-dependent exopeptidases"/>
    <property type="match status" value="1"/>
</dbReference>
<name>A0A9D1WQ49_9FIRM</name>
<sequence>MKSSLPRRFARAALGLLAAAAVAGTALAASDLLYGIIRQPEPAGQIPALPEQLRALTVRTQDNADFPSQPNLPAKLLQAELDELVDFAGEYGYNALFFEAVGQSDAFYRSQLLPTSAALTGQQGKDTFFDPLAYLVEAGNAAGLQVYAVVDPYDVSASPAEGSPAAQHPEWVMENQLLDPSIPEVQSLLSRVAGELAQYDVAGVVLSGVDSAAFDEVSDYGDCLADTAQAMRAVLRTEEGQRLGMVVSGGLSSEEPPLCQPALEAGALDFVVGTASGAQGQELVEELTAWQALCGDAAYYSLHAVSDDTAFNHAVDNALYYERQAGLPGIVISNYGSLHTQRRTAAYQVAAAFRQDISPLPIDLTYPQTFAVTRPVGGITLSYDWTNYFITGTSDPQLPLTINGTEVPRDTETGLWGYLVDLAYGDNTFTISQGDSCETVTIRRLQPTGASTIDNLVKSSLYPANPEVVLEGEELKLSCTAPAGGSVSASVKGLTVQLEPVDTAQEGVPLTYQATLDLSSLATPGEVTKLGPVTYRLTYGGLVSTQQSAGEVYAAGEGAVPVARMKTYVVPSNANPADDGEYRSVLKRDCVDYITENTGNYYKLSYGGYVLKSAVDILEGDADAENQVTQMVLRQEEKGEKLLLTGTARPAFTTQLEGDTLRVTLYNTSGFENLNTAALESALCRSISAQEQEDGSVELSFQLQEDVALLGWDVQFEETTAVIYLKKAPTFQRETAQPLSGLVVAIDPGHGGEDPGALGVPGESGPTEKQLNLANAYALQRRLEALGATVHLLQEDESMTLNDRMEKTAQLDADVFISCHHNSISELVDSNTVSGIEIYYYEDLAGPFAQAAGASLAEDTGRRLRWVEQSYYRVTMTTLCPAILVESGYICNPVEYEGICSPFSMFCYGNAIADAVVQYFSAL</sequence>
<evidence type="ECO:0000256" key="1">
    <source>
        <dbReference type="SAM" id="SignalP"/>
    </source>
</evidence>
<dbReference type="GO" id="GO:0030288">
    <property type="term" value="C:outer membrane-bounded periplasmic space"/>
    <property type="evidence" value="ECO:0007669"/>
    <property type="project" value="TreeGrafter"/>
</dbReference>
<gene>
    <name evidence="3" type="ORF">H9736_02150</name>
</gene>
<dbReference type="PANTHER" id="PTHR30404:SF7">
    <property type="entry name" value="CELL WALL AMIDASE LYTH-RELATED"/>
    <property type="match status" value="1"/>
</dbReference>
<organism evidence="3 4">
    <name type="scientific">Candidatus Anaerotruncus excrementipullorum</name>
    <dbReference type="NCBI Taxonomy" id="2838465"/>
    <lineage>
        <taxon>Bacteria</taxon>
        <taxon>Bacillati</taxon>
        <taxon>Bacillota</taxon>
        <taxon>Clostridia</taxon>
        <taxon>Eubacteriales</taxon>
        <taxon>Oscillospiraceae</taxon>
        <taxon>Anaerotruncus</taxon>
    </lineage>
</organism>
<dbReference type="AlphaFoldDB" id="A0A9D1WQ49"/>
<feature type="domain" description="MurNAc-LAA" evidence="2">
    <location>
        <begin position="805"/>
        <end position="917"/>
    </location>
</feature>
<proteinExistence type="predicted"/>
<dbReference type="PANTHER" id="PTHR30404">
    <property type="entry name" value="N-ACETYLMURAMOYL-L-ALANINE AMIDASE"/>
    <property type="match status" value="1"/>
</dbReference>